<dbReference type="EMBL" id="CP040098">
    <property type="protein sequence ID" value="QCQ22533.1"/>
    <property type="molecule type" value="Genomic_DNA"/>
</dbReference>
<keyword evidence="3" id="KW-0547">Nucleotide-binding</keyword>
<dbReference type="GO" id="GO:0005524">
    <property type="term" value="F:ATP binding"/>
    <property type="evidence" value="ECO:0007669"/>
    <property type="project" value="UniProtKB-KW"/>
</dbReference>
<keyword evidence="2" id="KW-0548">Nucleotidyltransferase</keyword>
<dbReference type="Gene3D" id="1.20.120.330">
    <property type="entry name" value="Nucleotidyltransferases domain 2"/>
    <property type="match status" value="2"/>
</dbReference>
<evidence type="ECO:0000313" key="9">
    <source>
        <dbReference type="EMBL" id="QCQ22533.1"/>
    </source>
</evidence>
<dbReference type="CDD" id="cd05401">
    <property type="entry name" value="NT_GlnE_GlnD_like"/>
    <property type="match status" value="2"/>
</dbReference>
<dbReference type="InterPro" id="IPR013546">
    <property type="entry name" value="PII_UdlTrfase/GS_AdlTrfase"/>
</dbReference>
<keyword evidence="6" id="KW-0511">Multifunctional enzyme</keyword>
<dbReference type="InterPro" id="IPR043519">
    <property type="entry name" value="NT_sf"/>
</dbReference>
<evidence type="ECO:0000259" key="7">
    <source>
        <dbReference type="Pfam" id="PF03710"/>
    </source>
</evidence>
<evidence type="ECO:0000259" key="8">
    <source>
        <dbReference type="Pfam" id="PF08335"/>
    </source>
</evidence>
<name>A0A4P8L475_9BACT</name>
<keyword evidence="1" id="KW-0808">Transferase</keyword>
<evidence type="ECO:0000256" key="2">
    <source>
        <dbReference type="ARBA" id="ARBA00022695"/>
    </source>
</evidence>
<dbReference type="GO" id="GO:0000820">
    <property type="term" value="P:regulation of glutamine family amino acid metabolic process"/>
    <property type="evidence" value="ECO:0007669"/>
    <property type="project" value="TreeGrafter"/>
</dbReference>
<dbReference type="GO" id="GO:0008882">
    <property type="term" value="F:[glutamate-ammonia-ligase] adenylyltransferase activity"/>
    <property type="evidence" value="ECO:0007669"/>
    <property type="project" value="InterPro"/>
</dbReference>
<dbReference type="Proteomes" id="UP000298602">
    <property type="component" value="Chromosome"/>
</dbReference>
<protein>
    <submittedName>
        <fullName evidence="9">Uncharacterized protein</fullName>
    </submittedName>
</protein>
<feature type="domain" description="PII-uridylyltransferase/Glutamine-synthetase adenylyltransferase" evidence="8">
    <location>
        <begin position="293"/>
        <end position="417"/>
    </location>
</feature>
<reference evidence="9 10" key="1">
    <citation type="submission" date="2019-05" db="EMBL/GenBank/DDBJ databases">
        <title>The Complete Genome Sequence of the n-alkane-degrading Desulfoglaeba alkanexedens ALDC reveals multiple alkylsuccinate synthase gene clusters.</title>
        <authorList>
            <person name="Callaghan A.V."/>
            <person name="Davidova I.A."/>
            <person name="Duncan K.E."/>
            <person name="Morris B."/>
            <person name="McInerney M.J."/>
        </authorList>
    </citation>
    <scope>NUCLEOTIDE SEQUENCE [LARGE SCALE GENOMIC DNA]</scope>
    <source>
        <strain evidence="9 10">ALDC</strain>
    </source>
</reference>
<feature type="domain" description="Glutamate-ammonia ligase adenylyltransferase repeated" evidence="7">
    <location>
        <begin position="520"/>
        <end position="751"/>
    </location>
</feature>
<dbReference type="InterPro" id="IPR023057">
    <property type="entry name" value="GlnE"/>
</dbReference>
<dbReference type="RefSeq" id="WP_137424784.1">
    <property type="nucleotide sequence ID" value="NZ_CP040098.1"/>
</dbReference>
<keyword evidence="10" id="KW-1185">Reference proteome</keyword>
<organism evidence="9 10">
    <name type="scientific">Desulfoglaeba alkanexedens ALDC</name>
    <dbReference type="NCBI Taxonomy" id="980445"/>
    <lineage>
        <taxon>Bacteria</taxon>
        <taxon>Pseudomonadati</taxon>
        <taxon>Thermodesulfobacteriota</taxon>
        <taxon>Syntrophobacteria</taxon>
        <taxon>Syntrophobacterales</taxon>
        <taxon>Syntrophobacteraceae</taxon>
        <taxon>Desulfoglaeba</taxon>
    </lineage>
</organism>
<evidence type="ECO:0000256" key="6">
    <source>
        <dbReference type="ARBA" id="ARBA00023268"/>
    </source>
</evidence>
<dbReference type="KEGG" id="dax:FDQ92_10370"/>
<dbReference type="AlphaFoldDB" id="A0A4P8L475"/>
<evidence type="ECO:0000256" key="4">
    <source>
        <dbReference type="ARBA" id="ARBA00022840"/>
    </source>
</evidence>
<dbReference type="PANTHER" id="PTHR30621:SF0">
    <property type="entry name" value="BIFUNCTIONAL GLUTAMINE SYNTHETASE ADENYLYLTRANSFERASE_ADENYLYL-REMOVING ENZYME"/>
    <property type="match status" value="1"/>
</dbReference>
<dbReference type="GO" id="GO:0005829">
    <property type="term" value="C:cytosol"/>
    <property type="evidence" value="ECO:0007669"/>
    <property type="project" value="TreeGrafter"/>
</dbReference>
<keyword evidence="5" id="KW-0460">Magnesium</keyword>
<accession>A0A4P8L475</accession>
<reference evidence="9 10" key="2">
    <citation type="submission" date="2019-05" db="EMBL/GenBank/DDBJ databases">
        <authorList>
            <person name="Suflita J.M."/>
            <person name="Marks C.R."/>
        </authorList>
    </citation>
    <scope>NUCLEOTIDE SEQUENCE [LARGE SCALE GENOMIC DNA]</scope>
    <source>
        <strain evidence="9 10">ALDC</strain>
    </source>
</reference>
<gene>
    <name evidence="9" type="ORF">FDQ92_10370</name>
</gene>
<feature type="domain" description="PII-uridylyltransferase/Glutamine-synthetase adenylyltransferase" evidence="8">
    <location>
        <begin position="787"/>
        <end position="913"/>
    </location>
</feature>
<keyword evidence="4" id="KW-0067">ATP-binding</keyword>
<dbReference type="SUPFAM" id="SSF81301">
    <property type="entry name" value="Nucleotidyltransferase"/>
    <property type="match status" value="2"/>
</dbReference>
<dbReference type="PANTHER" id="PTHR30621">
    <property type="entry name" value="GLUTAMINE SYNTHETASE ADENYLYLTRANSFERASE"/>
    <property type="match status" value="1"/>
</dbReference>
<evidence type="ECO:0000313" key="10">
    <source>
        <dbReference type="Proteomes" id="UP000298602"/>
    </source>
</evidence>
<dbReference type="SUPFAM" id="SSF81593">
    <property type="entry name" value="Nucleotidyltransferase substrate binding subunit/domain"/>
    <property type="match status" value="2"/>
</dbReference>
<dbReference type="InterPro" id="IPR005190">
    <property type="entry name" value="GlnE_rpt_dom"/>
</dbReference>
<dbReference type="OrthoDB" id="9759366at2"/>
<evidence type="ECO:0000256" key="3">
    <source>
        <dbReference type="ARBA" id="ARBA00022741"/>
    </source>
</evidence>
<proteinExistence type="predicted"/>
<feature type="domain" description="Glutamate-ammonia ligase adenylyltransferase repeated" evidence="7">
    <location>
        <begin position="7"/>
        <end position="255"/>
    </location>
</feature>
<sequence>MPIRLELQRIGKASNYLGTLLRSQPEYEDWLWNRKQIFRRYPLTELYEHLKGLIIEASGFEDLLRSYRRFKQLHFLRIGGRDLLGWADLVETTGQLSDLAHVTLQVGLETLVGHPRWWMPPERVDAWRESWDRLEFVVMGLGKLGGYELNYASDVDLLFLYTPKEKRRAIHPDAPSVLNPLCQHLSGLLADAVGGDRVFQVDLRLRPQGKDGELVPSLMAASQHYLLKGRAWERQVLLKARPVAGDRGLGTAFLQEVRPFVFRRFLDFQALDELQAMRDRILAEGLKAGPGAAFDVKLGVGGIREVEFLVQSFQLIYGGRHPELDEPNTLRCLTQLERLGLLPEDAVRELREAYTFLRRVEHWVQLDQNRQTQRLPKSPEGRERLAEALGFEGDFDRFFETLNAHCEVVHGHFTSLFRPSEDAGRGPEAFRETVEDSEGEAAARVREDVSRALKRLEPVLRRFPPTFRDVVAETIAALGERAREDVFQEMAARVERYLGQVRRRSGLAKIFEGAAPWVRTLVQALAVSEMVSNLLAHQPSLVEGVSACAGDCPDDDAWEVSSRKILKRCTTYEESVEWIRRLKNERLLMLALSDLGGRLDAERLEESLTRLADFVIVETFRAVREDVGEGDGLPLAILGLGKLGSREMGYLSDLDIMFVYEPKEGESPEQIPVPVVRLIQRFMRMISIPLQEGPGYAVDARLRPTGNYGPLVVTHKAWCAYYEQRADLWEIQALLRLRAVGGWRELGRALEAKARELCFQPRDPGEVWPRLCHLRQRMEGERAGEREGTVNLKLGYGGMADLEFLVQGFQLIHGWEDPALQASGVRRVLGRVAERLAETEGVTPGAGPLLMEAFSAYRALEQRLQLFDNLSTQRLTSEQFTLLKELGLWPPPGGSRLESWEDLQRLRRRVREIWDGVCAVSRPAS</sequence>
<dbReference type="Gene3D" id="3.30.460.10">
    <property type="entry name" value="Beta Polymerase, domain 2"/>
    <property type="match status" value="2"/>
</dbReference>
<evidence type="ECO:0000256" key="1">
    <source>
        <dbReference type="ARBA" id="ARBA00022679"/>
    </source>
</evidence>
<evidence type="ECO:0000256" key="5">
    <source>
        <dbReference type="ARBA" id="ARBA00022842"/>
    </source>
</evidence>
<dbReference type="Pfam" id="PF08335">
    <property type="entry name" value="GlnD_UR_UTase"/>
    <property type="match status" value="2"/>
</dbReference>
<dbReference type="Pfam" id="PF03710">
    <property type="entry name" value="GlnE"/>
    <property type="match status" value="2"/>
</dbReference>